<dbReference type="EMBL" id="JAWCUI010000039">
    <property type="protein sequence ID" value="KAL1893146.1"/>
    <property type="molecule type" value="Genomic_DNA"/>
</dbReference>
<dbReference type="PANTHER" id="PTHR16201">
    <property type="entry name" value="SEVEN TRANSMEMBRANE PROTEIN 1-RELATED"/>
    <property type="match status" value="1"/>
</dbReference>
<dbReference type="SMART" id="SM00679">
    <property type="entry name" value="CTNS"/>
    <property type="match status" value="2"/>
</dbReference>
<feature type="transmembrane region" description="Helical" evidence="6">
    <location>
        <begin position="368"/>
        <end position="389"/>
    </location>
</feature>
<organism evidence="7 8">
    <name type="scientific">Sporothrix stenoceras</name>
    <dbReference type="NCBI Taxonomy" id="5173"/>
    <lineage>
        <taxon>Eukaryota</taxon>
        <taxon>Fungi</taxon>
        <taxon>Dikarya</taxon>
        <taxon>Ascomycota</taxon>
        <taxon>Pezizomycotina</taxon>
        <taxon>Sordariomycetes</taxon>
        <taxon>Sordariomycetidae</taxon>
        <taxon>Ophiostomatales</taxon>
        <taxon>Ophiostomataceae</taxon>
        <taxon>Sporothrix</taxon>
    </lineage>
</organism>
<dbReference type="Gene3D" id="1.20.1280.290">
    <property type="match status" value="2"/>
</dbReference>
<dbReference type="PANTHER" id="PTHR16201:SF35">
    <property type="entry name" value="VACUOLAR AMINO ACID TRANSPORTER YPQ1-RELATED"/>
    <property type="match status" value="1"/>
</dbReference>
<keyword evidence="3 6" id="KW-1133">Transmembrane helix</keyword>
<feature type="region of interest" description="Disordered" evidence="5">
    <location>
        <begin position="110"/>
        <end position="145"/>
    </location>
</feature>
<feature type="compositionally biased region" description="Basic residues" evidence="5">
    <location>
        <begin position="163"/>
        <end position="173"/>
    </location>
</feature>
<protein>
    <submittedName>
        <fullName evidence="7">Vacuolar membrane transporter for cationic amino acids</fullName>
    </submittedName>
</protein>
<feature type="compositionally biased region" description="Acidic residues" evidence="5">
    <location>
        <begin position="398"/>
        <end position="429"/>
    </location>
</feature>
<evidence type="ECO:0000256" key="1">
    <source>
        <dbReference type="ARBA" id="ARBA00004141"/>
    </source>
</evidence>
<evidence type="ECO:0000313" key="8">
    <source>
        <dbReference type="Proteomes" id="UP001583186"/>
    </source>
</evidence>
<reference evidence="7 8" key="1">
    <citation type="journal article" date="2024" name="IMA Fungus">
        <title>IMA Genome - F19 : A genome assembly and annotation guide to empower mycologists, including annotated draft genome sequences of Ceratocystis pirilliformis, Diaporthe australafricana, Fusarium ophioides, Paecilomyces lecythidis, and Sporothrix stenoceras.</title>
        <authorList>
            <person name="Aylward J."/>
            <person name="Wilson A.M."/>
            <person name="Visagie C.M."/>
            <person name="Spraker J."/>
            <person name="Barnes I."/>
            <person name="Buitendag C."/>
            <person name="Ceriani C."/>
            <person name="Del Mar Angel L."/>
            <person name="du Plessis D."/>
            <person name="Fuchs T."/>
            <person name="Gasser K."/>
            <person name="Kramer D."/>
            <person name="Li W."/>
            <person name="Munsamy K."/>
            <person name="Piso A."/>
            <person name="Price J.L."/>
            <person name="Sonnekus B."/>
            <person name="Thomas C."/>
            <person name="van der Nest A."/>
            <person name="van Dijk A."/>
            <person name="van Heerden A."/>
            <person name="van Vuuren N."/>
            <person name="Yilmaz N."/>
            <person name="Duong T.A."/>
            <person name="van der Merwe N.A."/>
            <person name="Wingfield M.J."/>
            <person name="Wingfield B.D."/>
        </authorList>
    </citation>
    <scope>NUCLEOTIDE SEQUENCE [LARGE SCALE GENOMIC DNA]</scope>
    <source>
        <strain evidence="7 8">CMW 5346</strain>
    </source>
</reference>
<comment type="caution">
    <text evidence="7">The sequence shown here is derived from an EMBL/GenBank/DDBJ whole genome shotgun (WGS) entry which is preliminary data.</text>
</comment>
<proteinExistence type="predicted"/>
<dbReference type="InterPro" id="IPR006603">
    <property type="entry name" value="PQ-loop_rpt"/>
</dbReference>
<feature type="region of interest" description="Disordered" evidence="5">
    <location>
        <begin position="158"/>
        <end position="183"/>
    </location>
</feature>
<evidence type="ECO:0000256" key="3">
    <source>
        <dbReference type="ARBA" id="ARBA00022989"/>
    </source>
</evidence>
<gene>
    <name evidence="7" type="primary">RTC2</name>
    <name evidence="7" type="ORF">Sste5346_006578</name>
</gene>
<evidence type="ECO:0000256" key="5">
    <source>
        <dbReference type="SAM" id="MobiDB-lite"/>
    </source>
</evidence>
<feature type="transmembrane region" description="Helical" evidence="6">
    <location>
        <begin position="319"/>
        <end position="338"/>
    </location>
</feature>
<dbReference type="Pfam" id="PF04193">
    <property type="entry name" value="PQ-loop"/>
    <property type="match status" value="2"/>
</dbReference>
<feature type="transmembrane region" description="Helical" evidence="6">
    <location>
        <begin position="47"/>
        <end position="68"/>
    </location>
</feature>
<comment type="subcellular location">
    <subcellularLocation>
        <location evidence="1">Membrane</location>
        <topology evidence="1">Multi-pass membrane protein</topology>
    </subcellularLocation>
</comment>
<feature type="compositionally biased region" description="Low complexity" evidence="5">
    <location>
        <begin position="210"/>
        <end position="228"/>
    </location>
</feature>
<name>A0ABR3YXR3_9PEZI</name>
<evidence type="ECO:0000256" key="4">
    <source>
        <dbReference type="ARBA" id="ARBA00023136"/>
    </source>
</evidence>
<accession>A0ABR3YXR3</accession>
<evidence type="ECO:0000256" key="6">
    <source>
        <dbReference type="SAM" id="Phobius"/>
    </source>
</evidence>
<evidence type="ECO:0000256" key="2">
    <source>
        <dbReference type="ARBA" id="ARBA00022692"/>
    </source>
</evidence>
<dbReference type="InterPro" id="IPR051415">
    <property type="entry name" value="LAAT-1"/>
</dbReference>
<dbReference type="Proteomes" id="UP001583186">
    <property type="component" value="Unassembled WGS sequence"/>
</dbReference>
<evidence type="ECO:0000313" key="7">
    <source>
        <dbReference type="EMBL" id="KAL1893146.1"/>
    </source>
</evidence>
<feature type="region of interest" description="Disordered" evidence="5">
    <location>
        <begin position="201"/>
        <end position="228"/>
    </location>
</feature>
<keyword evidence="2 6" id="KW-0812">Transmembrane</keyword>
<keyword evidence="4 6" id="KW-0472">Membrane</keyword>
<sequence length="445" mass="48986">MVPPTGPLNLDVEAISGICGSISIACWVVVFSPQIIENFRRKSADGLSLQFIIVWLAGDVFNILGAVLQGVLPTMIILAVYYTIADIVLLGQCFYYRGFTWRDDVVPSKPKHKKQRAVNSAGGSSSSSSSTRNGRPDERTSLLAKNTANNRLIGSVEENGHASGHHHHHHHQERRGSNWSTLSPAMPFVPDLANLDGAAEHTAHHHHNQHTSTTNAAATTNTSSSPSQTASTLQTVIFNAMSMLMVCAAGVAGWYLSGGSNRDDNSSPPSDGGNDNSDLTFNFWGQVFGYFCAIFYLGSRVPQLLLNWRRQSTEGVSMLFFLFACLGNLTYVLSIFAYDGCSGQNRATCTPEDARARYGRYLLVNLSWLAGSLGTLFLDMCIFVQFFIYRVEGADDDEYSEDGEYDEEEGSCDTDVDVDENVDEDSDEERDQRPLLRRNMSSYHA</sequence>
<feature type="transmembrane region" description="Helical" evidence="6">
    <location>
        <begin position="236"/>
        <end position="256"/>
    </location>
</feature>
<feature type="region of interest" description="Disordered" evidence="5">
    <location>
        <begin position="398"/>
        <end position="445"/>
    </location>
</feature>
<feature type="transmembrane region" description="Helical" evidence="6">
    <location>
        <begin position="279"/>
        <end position="298"/>
    </location>
</feature>
<feature type="transmembrane region" description="Helical" evidence="6">
    <location>
        <begin position="74"/>
        <end position="96"/>
    </location>
</feature>
<keyword evidence="8" id="KW-1185">Reference proteome</keyword>
<feature type="transmembrane region" description="Helical" evidence="6">
    <location>
        <begin position="14"/>
        <end position="35"/>
    </location>
</feature>